<evidence type="ECO:0000313" key="5">
    <source>
        <dbReference type="EMBL" id="MET6995799.1"/>
    </source>
</evidence>
<feature type="domain" description="ABC transporter" evidence="4">
    <location>
        <begin position="320"/>
        <end position="540"/>
    </location>
</feature>
<dbReference type="Pfam" id="PF00005">
    <property type="entry name" value="ABC_tran"/>
    <property type="match status" value="2"/>
</dbReference>
<keyword evidence="1" id="KW-0547">Nucleotide-binding</keyword>
<feature type="coiled-coil region" evidence="3">
    <location>
        <begin position="241"/>
        <end position="268"/>
    </location>
</feature>
<dbReference type="RefSeq" id="WP_354658448.1">
    <property type="nucleotide sequence ID" value="NZ_JBEXAC010000001.1"/>
</dbReference>
<evidence type="ECO:0000256" key="1">
    <source>
        <dbReference type="ARBA" id="ARBA00022741"/>
    </source>
</evidence>
<keyword evidence="2 5" id="KW-0067">ATP-binding</keyword>
<keyword evidence="6" id="KW-1185">Reference proteome</keyword>
<name>A0ABV2SYE4_9BACT</name>
<dbReference type="GO" id="GO:0005524">
    <property type="term" value="F:ATP binding"/>
    <property type="evidence" value="ECO:0007669"/>
    <property type="project" value="UniProtKB-KW"/>
</dbReference>
<proteinExistence type="predicted"/>
<protein>
    <submittedName>
        <fullName evidence="5">ATP-binding cassette domain-containing protein</fullName>
    </submittedName>
</protein>
<dbReference type="Proteomes" id="UP001549749">
    <property type="component" value="Unassembled WGS sequence"/>
</dbReference>
<keyword evidence="3" id="KW-0175">Coiled coil</keyword>
<sequence>MISVKNVTLSFGKRVLFDEVNLNFLKGNCYGVIGANGAGKSTFLKILSGEIEPNKGTVEITAGERMSVLKQNHFEFDEVTVLNTVLMGNKKLWEVGKERDAIYAKEDFTEADGMRAGELEAEYGEMGGYTAESDAGVLLGDLGVKEEMHQILMKDISGSLKVRVLLAQALFGNPDILLLDEPTNDLDVETIGWLENFLGDYENIVIVVSHDRHFLDAVCTHVADVDRSKIQIFTGNYSFWYESSQLMARQLSDKNKKMEEKRKDLLDFIARFSANASKSKQATSRKKALEKLVVEDIQPSNRKYPGIIFKQLREVGNQILNVEKLEKSNEGRKLFTDISFSVNKGDKIAFLSRDHMALTTFFEVINGEVDADSGKLEWGTTVTKAYLPNDNAQFFEDKTLHLMDWLRQYVPPHVTDVDEPFLRGFLGKMLFSGDDIMKKTAVLSGGEKVRCMVSRMMLQDPNVLVLDEPTNHLDLESIQAFNESMINFKGVVLFTTHDHTFMQSVANRIIEITPKGVIDRLMTFDEYLADDRVKALREEYYGEGVPA</sequence>
<comment type="caution">
    <text evidence="5">The sequence shown here is derived from an EMBL/GenBank/DDBJ whole genome shotgun (WGS) entry which is preliminary data.</text>
</comment>
<dbReference type="EMBL" id="JBEXAC010000001">
    <property type="protein sequence ID" value="MET6995799.1"/>
    <property type="molecule type" value="Genomic_DNA"/>
</dbReference>
<dbReference type="Gene3D" id="3.40.50.300">
    <property type="entry name" value="P-loop containing nucleotide triphosphate hydrolases"/>
    <property type="match status" value="2"/>
</dbReference>
<dbReference type="SUPFAM" id="SSF52540">
    <property type="entry name" value="P-loop containing nucleoside triphosphate hydrolases"/>
    <property type="match status" value="2"/>
</dbReference>
<evidence type="ECO:0000313" key="6">
    <source>
        <dbReference type="Proteomes" id="UP001549749"/>
    </source>
</evidence>
<dbReference type="InterPro" id="IPR051309">
    <property type="entry name" value="ABCF_ATPase"/>
</dbReference>
<dbReference type="InterPro" id="IPR032781">
    <property type="entry name" value="ABC_tran_Xtn"/>
</dbReference>
<organism evidence="5 6">
    <name type="scientific">Chitinophaga defluvii</name>
    <dbReference type="NCBI Taxonomy" id="3163343"/>
    <lineage>
        <taxon>Bacteria</taxon>
        <taxon>Pseudomonadati</taxon>
        <taxon>Bacteroidota</taxon>
        <taxon>Chitinophagia</taxon>
        <taxon>Chitinophagales</taxon>
        <taxon>Chitinophagaceae</taxon>
        <taxon>Chitinophaga</taxon>
    </lineage>
</organism>
<evidence type="ECO:0000256" key="3">
    <source>
        <dbReference type="SAM" id="Coils"/>
    </source>
</evidence>
<dbReference type="SMART" id="SM00382">
    <property type="entry name" value="AAA"/>
    <property type="match status" value="2"/>
</dbReference>
<dbReference type="Pfam" id="PF12848">
    <property type="entry name" value="ABC_tran_Xtn"/>
    <property type="match status" value="1"/>
</dbReference>
<gene>
    <name evidence="5" type="ORF">ABR189_00395</name>
</gene>
<dbReference type="InterPro" id="IPR003439">
    <property type="entry name" value="ABC_transporter-like_ATP-bd"/>
</dbReference>
<dbReference type="CDD" id="cd03221">
    <property type="entry name" value="ABCF_EF-3"/>
    <property type="match status" value="2"/>
</dbReference>
<accession>A0ABV2SYE4</accession>
<feature type="domain" description="ABC transporter" evidence="4">
    <location>
        <begin position="2"/>
        <end position="252"/>
    </location>
</feature>
<reference evidence="5 6" key="1">
    <citation type="submission" date="2024-06" db="EMBL/GenBank/DDBJ databases">
        <title>Chitinophaga defluvii sp. nov., isolated from municipal sewage.</title>
        <authorList>
            <person name="Zhang L."/>
        </authorList>
    </citation>
    <scope>NUCLEOTIDE SEQUENCE [LARGE SCALE GENOMIC DNA]</scope>
    <source>
        <strain evidence="5 6">H8</strain>
    </source>
</reference>
<dbReference type="PROSITE" id="PS50893">
    <property type="entry name" value="ABC_TRANSPORTER_2"/>
    <property type="match status" value="2"/>
</dbReference>
<evidence type="ECO:0000256" key="2">
    <source>
        <dbReference type="ARBA" id="ARBA00022840"/>
    </source>
</evidence>
<evidence type="ECO:0000259" key="4">
    <source>
        <dbReference type="PROSITE" id="PS50893"/>
    </source>
</evidence>
<dbReference type="PANTHER" id="PTHR42855:SF2">
    <property type="entry name" value="DRUG RESISTANCE ABC TRANSPORTER,ATP-BINDING PROTEIN"/>
    <property type="match status" value="1"/>
</dbReference>
<dbReference type="PANTHER" id="PTHR42855">
    <property type="entry name" value="ABC TRANSPORTER ATP-BINDING SUBUNIT"/>
    <property type="match status" value="1"/>
</dbReference>
<dbReference type="InterPro" id="IPR027417">
    <property type="entry name" value="P-loop_NTPase"/>
</dbReference>
<dbReference type="InterPro" id="IPR003593">
    <property type="entry name" value="AAA+_ATPase"/>
</dbReference>